<dbReference type="Gene3D" id="3.10.105.10">
    <property type="entry name" value="Dipeptide-binding Protein, Domain 3"/>
    <property type="match status" value="1"/>
</dbReference>
<dbReference type="InterPro" id="IPR000914">
    <property type="entry name" value="SBP_5_dom"/>
</dbReference>
<dbReference type="PANTHER" id="PTHR30290:SF83">
    <property type="entry name" value="ABC TRANSPORTER SUBSTRATE-BINDING PROTEIN"/>
    <property type="match status" value="1"/>
</dbReference>
<comment type="caution">
    <text evidence="2">The sequence shown here is derived from an EMBL/GenBank/DDBJ whole genome shotgun (WGS) entry which is preliminary data.</text>
</comment>
<dbReference type="CDD" id="cd08506">
    <property type="entry name" value="PBP2_clavulanate_OppA2"/>
    <property type="match status" value="1"/>
</dbReference>
<name>A0A6V8LCA6_9ACTN</name>
<organism evidence="2 3">
    <name type="scientific">Phytohabitans rumicis</name>
    <dbReference type="NCBI Taxonomy" id="1076125"/>
    <lineage>
        <taxon>Bacteria</taxon>
        <taxon>Bacillati</taxon>
        <taxon>Actinomycetota</taxon>
        <taxon>Actinomycetes</taxon>
        <taxon>Micromonosporales</taxon>
        <taxon>Micromonosporaceae</taxon>
    </lineage>
</organism>
<dbReference type="SUPFAM" id="SSF53850">
    <property type="entry name" value="Periplasmic binding protein-like II"/>
    <property type="match status" value="1"/>
</dbReference>
<dbReference type="Gene3D" id="3.40.190.10">
    <property type="entry name" value="Periplasmic binding protein-like II"/>
    <property type="match status" value="1"/>
</dbReference>
<dbReference type="EMBL" id="BLPG01000001">
    <property type="protein sequence ID" value="GFJ94853.1"/>
    <property type="molecule type" value="Genomic_DNA"/>
</dbReference>
<dbReference type="GO" id="GO:1904680">
    <property type="term" value="F:peptide transmembrane transporter activity"/>
    <property type="evidence" value="ECO:0007669"/>
    <property type="project" value="TreeGrafter"/>
</dbReference>
<evidence type="ECO:0000259" key="1">
    <source>
        <dbReference type="Pfam" id="PF00496"/>
    </source>
</evidence>
<reference evidence="2 3" key="1">
    <citation type="submission" date="2020-03" db="EMBL/GenBank/DDBJ databases">
        <title>Whole genome shotgun sequence of Phytohabitans rumicis NBRC 108638.</title>
        <authorList>
            <person name="Komaki H."/>
            <person name="Tamura T."/>
        </authorList>
    </citation>
    <scope>NUCLEOTIDE SEQUENCE [LARGE SCALE GENOMIC DNA]</scope>
    <source>
        <strain evidence="2 3">NBRC 108638</strain>
    </source>
</reference>
<dbReference type="PIRSF" id="PIRSF002741">
    <property type="entry name" value="MppA"/>
    <property type="match status" value="1"/>
</dbReference>
<evidence type="ECO:0000313" key="3">
    <source>
        <dbReference type="Proteomes" id="UP000482960"/>
    </source>
</evidence>
<dbReference type="InterPro" id="IPR039424">
    <property type="entry name" value="SBP_5"/>
</dbReference>
<dbReference type="GO" id="GO:0042597">
    <property type="term" value="C:periplasmic space"/>
    <property type="evidence" value="ECO:0007669"/>
    <property type="project" value="UniProtKB-ARBA"/>
</dbReference>
<proteinExistence type="predicted"/>
<evidence type="ECO:0000313" key="2">
    <source>
        <dbReference type="EMBL" id="GFJ94853.1"/>
    </source>
</evidence>
<accession>A0A6V8LCA6</accession>
<reference evidence="2 3" key="2">
    <citation type="submission" date="2020-03" db="EMBL/GenBank/DDBJ databases">
        <authorList>
            <person name="Ichikawa N."/>
            <person name="Kimura A."/>
            <person name="Kitahashi Y."/>
            <person name="Uohara A."/>
        </authorList>
    </citation>
    <scope>NUCLEOTIDE SEQUENCE [LARGE SCALE GENOMIC DNA]</scope>
    <source>
        <strain evidence="2 3">NBRC 108638</strain>
    </source>
</reference>
<dbReference type="Proteomes" id="UP000482960">
    <property type="component" value="Unassembled WGS sequence"/>
</dbReference>
<dbReference type="GO" id="GO:0015833">
    <property type="term" value="P:peptide transport"/>
    <property type="evidence" value="ECO:0007669"/>
    <property type="project" value="TreeGrafter"/>
</dbReference>
<dbReference type="PANTHER" id="PTHR30290">
    <property type="entry name" value="PERIPLASMIC BINDING COMPONENT OF ABC TRANSPORTER"/>
    <property type="match status" value="1"/>
</dbReference>
<gene>
    <name evidence="2" type="ORF">Prum_084950</name>
</gene>
<dbReference type="GO" id="GO:0043190">
    <property type="term" value="C:ATP-binding cassette (ABC) transporter complex"/>
    <property type="evidence" value="ECO:0007669"/>
    <property type="project" value="InterPro"/>
</dbReference>
<dbReference type="InterPro" id="IPR030678">
    <property type="entry name" value="Peptide/Ni-bd"/>
</dbReference>
<feature type="domain" description="Solute-binding protein family 5" evidence="1">
    <location>
        <begin position="110"/>
        <end position="507"/>
    </location>
</feature>
<dbReference type="AlphaFoldDB" id="A0A6V8LCA6"/>
<dbReference type="Pfam" id="PF00496">
    <property type="entry name" value="SBP_bac_5"/>
    <property type="match status" value="1"/>
</dbReference>
<keyword evidence="3" id="KW-1185">Reference proteome</keyword>
<protein>
    <submittedName>
        <fullName evidence="2">Peptide ABC transporter substrate-binding protein</fullName>
    </submittedName>
</protein>
<sequence length="596" mass="63455">MTLILIEAQMRRSISAGVLATVMLAGCSGTAEKKEGGDGSGGFDAARTGVVNASDKTGGTLRLGGTADCDSWDPAATYNGYCWNLQRLMTRTLVASPGYGDQARTMKSGELVPDLATALGQSNADKTVWTYKLRSGLKFSTGAAITSADIKYGFERMWATDVISGGPAGYFLCLLDTCDDEGTPEYEGPYKDKKGGLERIETPDAQTIVFRLTGSFADFDYLMALPATAPVPRAQDKGASYTKSVVASGPFVFESYTPGQSVAWKRNPHWSQDTDEVRHPKVDKVTLTLLSNPDDLDARLKNGSLDLAAGGGVQPTFQSEILGSPALKANADNPVSGFVGLFAIFPTAPSLDNVHCRRAIAYALDKRDLLVQSGGTYGGSYAATLLPPAVPGHDANANAYPSGADWTGDVDKAKQELAECGKPDGFSTVMAYTNSGQDPQIFASVQAALKRVGITVTGKQQDESVYYGNYIGAPATVKEQQLGIASIGWAPDYPSGNGFLSLLVDGARIQAEGTTNYVSVNDEVLNGLIKRSATAPLAEQAQIFKELDKQTMERALYLPYFYQKALLYRNPRVTNVDLRADAGGYDLVNLGVSDGK</sequence>